<feature type="compositionally biased region" description="Basic and acidic residues" evidence="1">
    <location>
        <begin position="511"/>
        <end position="523"/>
    </location>
</feature>
<dbReference type="InterPro" id="IPR001810">
    <property type="entry name" value="F-box_dom"/>
</dbReference>
<dbReference type="InterPro" id="IPR032675">
    <property type="entry name" value="LRR_dom_sf"/>
</dbReference>
<evidence type="ECO:0000313" key="2">
    <source>
        <dbReference type="EnsemblMetazoa" id="ASTEI06648-PA"/>
    </source>
</evidence>
<dbReference type="Pfam" id="PF12937">
    <property type="entry name" value="F-box-like"/>
    <property type="match status" value="1"/>
</dbReference>
<name>A0A182YDW2_ANOST</name>
<dbReference type="Gene3D" id="3.80.10.10">
    <property type="entry name" value="Ribonuclease Inhibitor"/>
    <property type="match status" value="3"/>
</dbReference>
<reference evidence="2" key="2">
    <citation type="submission" date="2020-05" db="UniProtKB">
        <authorList>
            <consortium name="EnsemblMetazoa"/>
        </authorList>
    </citation>
    <scope>IDENTIFICATION</scope>
    <source>
        <strain evidence="2">Indian</strain>
    </source>
</reference>
<dbReference type="EnsemblMetazoa" id="ASTEI06648-RA">
    <property type="protein sequence ID" value="ASTEI06648-PA"/>
    <property type="gene ID" value="ASTEI06648"/>
</dbReference>
<dbReference type="VEuPathDB" id="VectorBase:ASTEI20_040842"/>
<dbReference type="GO" id="GO:0031146">
    <property type="term" value="P:SCF-dependent proteasomal ubiquitin-dependent protein catabolic process"/>
    <property type="evidence" value="ECO:0007669"/>
    <property type="project" value="TreeGrafter"/>
</dbReference>
<proteinExistence type="predicted"/>
<dbReference type="GO" id="GO:0019005">
    <property type="term" value="C:SCF ubiquitin ligase complex"/>
    <property type="evidence" value="ECO:0007669"/>
    <property type="project" value="TreeGrafter"/>
</dbReference>
<protein>
    <submittedName>
        <fullName evidence="2">F-box domain-containing protein</fullName>
    </submittedName>
</protein>
<feature type="region of interest" description="Disordered" evidence="1">
    <location>
        <begin position="371"/>
        <end position="394"/>
    </location>
</feature>
<dbReference type="OMA" id="FEPYYIM"/>
<dbReference type="VEuPathDB" id="VectorBase:ASTE007246"/>
<organism evidence="2 3">
    <name type="scientific">Anopheles stephensi</name>
    <name type="common">Indo-Pakistan malaria mosquito</name>
    <dbReference type="NCBI Taxonomy" id="30069"/>
    <lineage>
        <taxon>Eukaryota</taxon>
        <taxon>Metazoa</taxon>
        <taxon>Ecdysozoa</taxon>
        <taxon>Arthropoda</taxon>
        <taxon>Hexapoda</taxon>
        <taxon>Insecta</taxon>
        <taxon>Pterygota</taxon>
        <taxon>Neoptera</taxon>
        <taxon>Endopterygota</taxon>
        <taxon>Diptera</taxon>
        <taxon>Nematocera</taxon>
        <taxon>Culicoidea</taxon>
        <taxon>Culicidae</taxon>
        <taxon>Anophelinae</taxon>
        <taxon>Anopheles</taxon>
    </lineage>
</organism>
<dbReference type="PANTHER" id="PTHR13318:SF247">
    <property type="entry name" value="GH16156P"/>
    <property type="match status" value="1"/>
</dbReference>
<evidence type="ECO:0000313" key="3">
    <source>
        <dbReference type="Proteomes" id="UP000076408"/>
    </source>
</evidence>
<dbReference type="PANTHER" id="PTHR13318">
    <property type="entry name" value="PARTNER OF PAIRED, ISOFORM B-RELATED"/>
    <property type="match status" value="1"/>
</dbReference>
<keyword evidence="3" id="KW-1185">Reference proteome</keyword>
<dbReference type="SMART" id="SM00256">
    <property type="entry name" value="FBOX"/>
    <property type="match status" value="1"/>
</dbReference>
<feature type="region of interest" description="Disordered" evidence="1">
    <location>
        <begin position="501"/>
        <end position="536"/>
    </location>
</feature>
<evidence type="ECO:0000256" key="1">
    <source>
        <dbReference type="SAM" id="MobiDB-lite"/>
    </source>
</evidence>
<dbReference type="SUPFAM" id="SSF52058">
    <property type="entry name" value="L domain-like"/>
    <property type="match status" value="1"/>
</dbReference>
<dbReference type="AlphaFoldDB" id="A0A182YDW2"/>
<dbReference type="Proteomes" id="UP000076408">
    <property type="component" value="Unassembled WGS sequence"/>
</dbReference>
<sequence length="760" mass="85675">MDPPSLDKTNSETSSPSPSNAAALPPQSCEQGRKRKLSNRLDDGDVEPEAKHQLIEAAKSIDKATELASPNVHVNILDLSDEILLLVFLHLNSNSLLLLSKVCTRLKRLVADKTLWTEADFTSAKLTTAEVQLRIQYLQPATTKTLKLRGMTSVYPAELWNVPTLTPGILKAIETRCSLLECIELTEAYLDMNEISITLFPPTLRSLVFRKCALSVQNINNQFVMQQQQMRSFLSNMYKHLVRLEELTIEYCAWFDTHDFMVLSKLPNLRYLSLKGCANIKDSVPYASLATRFGFKKLEVLDLRDTPISDSDVSCFNIVHSLKELRLECPEHLRTERGLNEYNEAERQRVEQLHRLAMPDLLQNEEVDRAGGNDAAADPIPDEPPAEGVQLPPPIPRPRHGVFEIRIIHGDYPGYVRGNQDNLIRIVRDPQQPVANNPAVPAGPIANENNRQDRQNIVRIINRDLLLQRRENVHLNHPHRVFRRQRDQMQMMNAAQQRIFDAGGGNPAQRPRPEPPRPDRPGERAPAGPNPPVERHLQQPEGQLRLLDVPNDIPAPNQQQQQEQPQQQQEQPPQQQQEQPPQQQQQPPPQQQQQPPPQQQNNAPPQRVLPQVIIMPGNFQELIHRPINGNQHQIFVNLGIGQPAPNYVSLVSDRGICAYGVSRNEMAGALMEEILHHNLTGLERLSIRNYKLVTDTSLDHLESAAPHLKLLDVTGTSVTAQGIRNFKLSRPSCVVISDHDKAGQQKVGVVHSEAVSLDRL</sequence>
<reference evidence="3" key="1">
    <citation type="journal article" date="2014" name="Genome Biol.">
        <title>Genome analysis of a major urban malaria vector mosquito, Anopheles stephensi.</title>
        <authorList>
            <person name="Jiang X."/>
            <person name="Peery A."/>
            <person name="Hall A.B."/>
            <person name="Sharma A."/>
            <person name="Chen X.G."/>
            <person name="Waterhouse R.M."/>
            <person name="Komissarov A."/>
            <person name="Riehle M.M."/>
            <person name="Shouche Y."/>
            <person name="Sharakhova M.V."/>
            <person name="Lawson D."/>
            <person name="Pakpour N."/>
            <person name="Arensburger P."/>
            <person name="Davidson V.L."/>
            <person name="Eiglmeier K."/>
            <person name="Emrich S."/>
            <person name="George P."/>
            <person name="Kennedy R.C."/>
            <person name="Mane S.P."/>
            <person name="Maslen G."/>
            <person name="Oringanje C."/>
            <person name="Qi Y."/>
            <person name="Settlage R."/>
            <person name="Tojo M."/>
            <person name="Tubio J.M."/>
            <person name="Unger M.F."/>
            <person name="Wang B."/>
            <person name="Vernick K.D."/>
            <person name="Ribeiro J.M."/>
            <person name="James A.A."/>
            <person name="Michel K."/>
            <person name="Riehle M.A."/>
            <person name="Luckhart S."/>
            <person name="Sharakhov I.V."/>
            <person name="Tu Z."/>
        </authorList>
    </citation>
    <scope>NUCLEOTIDE SEQUENCE [LARGE SCALE GENOMIC DNA]</scope>
    <source>
        <strain evidence="3">Indian</strain>
    </source>
</reference>
<feature type="compositionally biased region" description="Low complexity" evidence="1">
    <location>
        <begin position="554"/>
        <end position="585"/>
    </location>
</feature>
<dbReference type="VEuPathDB" id="VectorBase:ASTEI06648"/>
<dbReference type="STRING" id="30069.A0A182YDW2"/>
<feature type="region of interest" description="Disordered" evidence="1">
    <location>
        <begin position="548"/>
        <end position="604"/>
    </location>
</feature>
<feature type="region of interest" description="Disordered" evidence="1">
    <location>
        <begin position="1"/>
        <end position="47"/>
    </location>
</feature>
<feature type="compositionally biased region" description="Pro residues" evidence="1">
    <location>
        <begin position="586"/>
        <end position="598"/>
    </location>
</feature>
<feature type="compositionally biased region" description="Low complexity" evidence="1">
    <location>
        <begin position="11"/>
        <end position="28"/>
    </location>
</feature>
<dbReference type="PROSITE" id="PS50181">
    <property type="entry name" value="FBOX"/>
    <property type="match status" value="1"/>
</dbReference>
<accession>A0A182YDW2</accession>